<comment type="subunit">
    <text evidence="3 8">Associated with the spliceosome.</text>
</comment>
<dbReference type="EMBL" id="RYZW01000095">
    <property type="protein sequence ID" value="TDZ48473.1"/>
    <property type="molecule type" value="Genomic_DNA"/>
</dbReference>
<comment type="subcellular location">
    <subcellularLocation>
        <location evidence="8">Nucleus</location>
    </subcellularLocation>
</comment>
<feature type="zinc finger region" description="C3H1-type" evidence="7">
    <location>
        <begin position="266"/>
        <end position="294"/>
    </location>
</feature>
<evidence type="ECO:0000256" key="2">
    <source>
        <dbReference type="ARBA" id="ARBA00009161"/>
    </source>
</evidence>
<feature type="domain" description="C3H1-type" evidence="11">
    <location>
        <begin position="266"/>
        <end position="294"/>
    </location>
</feature>
<feature type="compositionally biased region" description="Acidic residues" evidence="9">
    <location>
        <begin position="419"/>
        <end position="431"/>
    </location>
</feature>
<evidence type="ECO:0000256" key="6">
    <source>
        <dbReference type="ARBA" id="ARBA00022833"/>
    </source>
</evidence>
<feature type="compositionally biased region" description="Acidic residues" evidence="9">
    <location>
        <begin position="134"/>
        <end position="144"/>
    </location>
</feature>
<evidence type="ECO:0000256" key="4">
    <source>
        <dbReference type="ARBA" id="ARBA00022723"/>
    </source>
</evidence>
<evidence type="ECO:0000256" key="5">
    <source>
        <dbReference type="ARBA" id="ARBA00022771"/>
    </source>
</evidence>
<evidence type="ECO:0000256" key="1">
    <source>
        <dbReference type="ARBA" id="ARBA00003777"/>
    </source>
</evidence>
<feature type="region of interest" description="Disordered" evidence="9">
    <location>
        <begin position="410"/>
        <end position="431"/>
    </location>
</feature>
<keyword evidence="6 7" id="KW-0862">Zinc</keyword>
<dbReference type="PANTHER" id="PTHR12930">
    <property type="entry name" value="ZINC FINGER PROTEIN 183"/>
    <property type="match status" value="1"/>
</dbReference>
<dbReference type="InterPro" id="IPR036855">
    <property type="entry name" value="Znf_CCCH_sf"/>
</dbReference>
<dbReference type="PROSITE" id="PS50089">
    <property type="entry name" value="ZF_RING_2"/>
    <property type="match status" value="1"/>
</dbReference>
<comment type="similarity">
    <text evidence="2 8">Belongs to the CWC24 family.</text>
</comment>
<protein>
    <recommendedName>
        <fullName evidence="8">Pre-mRNA-splicing factor CWC24</fullName>
    </recommendedName>
</protein>
<feature type="domain" description="RING-type" evidence="10">
    <location>
        <begin position="348"/>
        <end position="385"/>
    </location>
</feature>
<dbReference type="CDD" id="cd16539">
    <property type="entry name" value="RING-HC_RNF113A_B"/>
    <property type="match status" value="1"/>
</dbReference>
<dbReference type="InterPro" id="IPR013083">
    <property type="entry name" value="Znf_RING/FYVE/PHD"/>
</dbReference>
<keyword evidence="13" id="KW-1185">Reference proteome</keyword>
<dbReference type="GO" id="GO:0008270">
    <property type="term" value="F:zinc ion binding"/>
    <property type="evidence" value="ECO:0007669"/>
    <property type="project" value="UniProtKB-KW"/>
</dbReference>
<keyword evidence="8" id="KW-0507">mRNA processing</keyword>
<dbReference type="PANTHER" id="PTHR12930:SF0">
    <property type="entry name" value="RING FINGER PROTEIN 113B"/>
    <property type="match status" value="1"/>
</dbReference>
<feature type="compositionally biased region" description="Basic residues" evidence="9">
    <location>
        <begin position="110"/>
        <end position="124"/>
    </location>
</feature>
<dbReference type="SMART" id="SM00356">
    <property type="entry name" value="ZnF_C3H1"/>
    <property type="match status" value="1"/>
</dbReference>
<dbReference type="GO" id="GO:0003677">
    <property type="term" value="F:DNA binding"/>
    <property type="evidence" value="ECO:0007669"/>
    <property type="project" value="UniProtKB-UniRule"/>
</dbReference>
<evidence type="ECO:0000256" key="7">
    <source>
        <dbReference type="PROSITE-ProRule" id="PRU00723"/>
    </source>
</evidence>
<dbReference type="GO" id="GO:0006397">
    <property type="term" value="P:mRNA processing"/>
    <property type="evidence" value="ECO:0007669"/>
    <property type="project" value="UniProtKB-KW"/>
</dbReference>
<keyword evidence="8" id="KW-0747">Spliceosome</keyword>
<dbReference type="Gene3D" id="3.30.40.10">
    <property type="entry name" value="Zinc/RING finger domain, C3HC4 (zinc finger)"/>
    <property type="match status" value="1"/>
</dbReference>
<dbReference type="SUPFAM" id="SSF90229">
    <property type="entry name" value="CCCH zinc finger"/>
    <property type="match status" value="1"/>
</dbReference>
<dbReference type="InterPro" id="IPR039971">
    <property type="entry name" value="CWC24-like"/>
</dbReference>
<gene>
    <name evidence="12" type="ORF">CTRI78_v008148</name>
</gene>
<dbReference type="InterPro" id="IPR001841">
    <property type="entry name" value="Znf_RING"/>
</dbReference>
<evidence type="ECO:0000256" key="9">
    <source>
        <dbReference type="SAM" id="MobiDB-lite"/>
    </source>
</evidence>
<dbReference type="AlphaFoldDB" id="A0A4V3HUJ0"/>
<comment type="function">
    <text evidence="1 8">Involved in pre-mRNA splicing.</text>
</comment>
<proteinExistence type="inferred from homology"/>
<evidence type="ECO:0000256" key="8">
    <source>
        <dbReference type="RuleBase" id="RU367110"/>
    </source>
</evidence>
<evidence type="ECO:0000259" key="11">
    <source>
        <dbReference type="PROSITE" id="PS50103"/>
    </source>
</evidence>
<reference evidence="12 13" key="1">
    <citation type="submission" date="2018-12" db="EMBL/GenBank/DDBJ databases">
        <title>Genome sequence and assembly of Colletotrichum trifolii.</title>
        <authorList>
            <person name="Gan P."/>
            <person name="Shirasu K."/>
        </authorList>
    </citation>
    <scope>NUCLEOTIDE SEQUENCE [LARGE SCALE GENOMIC DNA]</scope>
    <source>
        <strain evidence="12 13">543-2</strain>
    </source>
</reference>
<dbReference type="Gene3D" id="4.10.1000.10">
    <property type="entry name" value="Zinc finger, CCCH-type"/>
    <property type="match status" value="1"/>
</dbReference>
<dbReference type="FunFam" id="3.30.40.10:FF:000045">
    <property type="entry name" value="RING finger protein 113A"/>
    <property type="match status" value="1"/>
</dbReference>
<evidence type="ECO:0000313" key="13">
    <source>
        <dbReference type="Proteomes" id="UP000295703"/>
    </source>
</evidence>
<feature type="compositionally biased region" description="Low complexity" evidence="9">
    <location>
        <begin position="92"/>
        <end position="108"/>
    </location>
</feature>
<dbReference type="SMART" id="SM00184">
    <property type="entry name" value="RING"/>
    <property type="match status" value="1"/>
</dbReference>
<dbReference type="GO" id="GO:0034247">
    <property type="term" value="P:snoRNA splicing"/>
    <property type="evidence" value="ECO:0007669"/>
    <property type="project" value="TreeGrafter"/>
</dbReference>
<dbReference type="Proteomes" id="UP000295703">
    <property type="component" value="Unassembled WGS sequence"/>
</dbReference>
<dbReference type="STRING" id="5466.A0A4V3HUJ0"/>
<keyword evidence="5 7" id="KW-0863">Zinc-finger</keyword>
<evidence type="ECO:0000256" key="3">
    <source>
        <dbReference type="ARBA" id="ARBA00011524"/>
    </source>
</evidence>
<sequence>MATGEETRAAGELFIKEEEEEEEERFLAYEAQVDEVDDNGEGSSKFRSNYRPHPVLVADHQRELANTSDNRNTKIFDFPSYQLSEQQDIAMDADSTAAPPAAADAPVAVFKRRGKGKANIRKRPATPPPANSDSDSDYFSSEDESGQRVKRRKKNTGAITVSSKDQAKSRQDLSATVFAADRSVPITDSNDATKHSNWYDEDGKDALSSKNLLGTTRSAAKGALPEGTYKGLANQTTFIQKNPDAPSRTVGPIKAPTNIRTITVTDFAPDVCKDYKQTGFCGFGDNCKFLHAREDYKQGWQLDKEWENVTKGKKNIGGTVMASADRNKADNDDDEEEDAMLENIPFACIICREPYKAPIITRCGHYFCEPCALKRYRKDPTCAACGSGTNGVFNSASRLKKLLERKRERAAKRRQEAIDAGEEVSDEEEEE</sequence>
<dbReference type="PROSITE" id="PS50103">
    <property type="entry name" value="ZF_C3H1"/>
    <property type="match status" value="1"/>
</dbReference>
<dbReference type="Pfam" id="PF00642">
    <property type="entry name" value="zf-CCCH"/>
    <property type="match status" value="1"/>
</dbReference>
<dbReference type="SUPFAM" id="SSF57850">
    <property type="entry name" value="RING/U-box"/>
    <property type="match status" value="1"/>
</dbReference>
<evidence type="ECO:0000259" key="10">
    <source>
        <dbReference type="PROSITE" id="PS50089"/>
    </source>
</evidence>
<dbReference type="Pfam" id="PF00097">
    <property type="entry name" value="zf-C3HC4"/>
    <property type="match status" value="1"/>
</dbReference>
<keyword evidence="4 7" id="KW-0479">Metal-binding</keyword>
<dbReference type="GO" id="GO:0005684">
    <property type="term" value="C:U2-type spliceosomal complex"/>
    <property type="evidence" value="ECO:0007669"/>
    <property type="project" value="TreeGrafter"/>
</dbReference>
<evidence type="ECO:0000313" key="12">
    <source>
        <dbReference type="EMBL" id="TDZ48473.1"/>
    </source>
</evidence>
<feature type="region of interest" description="Disordered" evidence="9">
    <location>
        <begin position="92"/>
        <end position="173"/>
    </location>
</feature>
<dbReference type="PROSITE" id="PS00518">
    <property type="entry name" value="ZF_RING_1"/>
    <property type="match status" value="1"/>
</dbReference>
<keyword evidence="8" id="KW-0539">Nucleus</keyword>
<keyword evidence="8" id="KW-0238">DNA-binding</keyword>
<dbReference type="InterPro" id="IPR000571">
    <property type="entry name" value="Znf_CCCH"/>
</dbReference>
<accession>A0A4V3HUJ0</accession>
<organism evidence="12 13">
    <name type="scientific">Colletotrichum trifolii</name>
    <dbReference type="NCBI Taxonomy" id="5466"/>
    <lineage>
        <taxon>Eukaryota</taxon>
        <taxon>Fungi</taxon>
        <taxon>Dikarya</taxon>
        <taxon>Ascomycota</taxon>
        <taxon>Pezizomycotina</taxon>
        <taxon>Sordariomycetes</taxon>
        <taxon>Hypocreomycetidae</taxon>
        <taxon>Glomerellales</taxon>
        <taxon>Glomerellaceae</taxon>
        <taxon>Colletotrichum</taxon>
        <taxon>Colletotrichum orbiculare species complex</taxon>
    </lineage>
</organism>
<keyword evidence="8" id="KW-0508">mRNA splicing</keyword>
<comment type="caution">
    <text evidence="12">The sequence shown here is derived from an EMBL/GenBank/DDBJ whole genome shotgun (WGS) entry which is preliminary data.</text>
</comment>
<dbReference type="InterPro" id="IPR018957">
    <property type="entry name" value="Znf_C3HC4_RING-type"/>
</dbReference>
<dbReference type="InterPro" id="IPR017907">
    <property type="entry name" value="Znf_RING_CS"/>
</dbReference>
<name>A0A4V3HUJ0_COLTR</name>